<dbReference type="GO" id="GO:0072546">
    <property type="term" value="C:EMC complex"/>
    <property type="evidence" value="ECO:0007669"/>
    <property type="project" value="InterPro"/>
</dbReference>
<proteinExistence type="predicted"/>
<dbReference type="EMBL" id="FNXT01000301">
    <property type="protein sequence ID" value="SZX63280.1"/>
    <property type="molecule type" value="Genomic_DNA"/>
</dbReference>
<dbReference type="PANTHER" id="PTHR12941:SF10">
    <property type="entry name" value="ER MEMBRANE PROTEIN COMPLEX SUBUNIT 8_9 HOMOLOG"/>
    <property type="match status" value="1"/>
</dbReference>
<evidence type="ECO:0008006" key="3">
    <source>
        <dbReference type="Google" id="ProtNLM"/>
    </source>
</evidence>
<dbReference type="PANTHER" id="PTHR12941">
    <property type="entry name" value="ER MEMBRANE PROTEIN COMPLEX"/>
    <property type="match status" value="1"/>
</dbReference>
<dbReference type="Pfam" id="PF03665">
    <property type="entry name" value="UPF0172"/>
    <property type="match status" value="1"/>
</dbReference>
<dbReference type="InterPro" id="IPR005366">
    <property type="entry name" value="EMC8/9"/>
</dbReference>
<protein>
    <recommendedName>
        <fullName evidence="3">MPN domain-containing protein</fullName>
    </recommendedName>
</protein>
<keyword evidence="2" id="KW-1185">Reference proteome</keyword>
<dbReference type="AlphaFoldDB" id="A0A383VEB8"/>
<reference evidence="1 2" key="1">
    <citation type="submission" date="2016-10" db="EMBL/GenBank/DDBJ databases">
        <authorList>
            <person name="Cai Z."/>
        </authorList>
    </citation>
    <scope>NUCLEOTIDE SEQUENCE [LARGE SCALE GENOMIC DNA]</scope>
</reference>
<gene>
    <name evidence="1" type="ORF">BQ4739_LOCUS3831</name>
</gene>
<dbReference type="STRING" id="3088.A0A383VEB8"/>
<name>A0A383VEB8_TETOB</name>
<sequence>MLLAPCVETALAQVEAYAQQQSLQLLGYYHCESRFDAREPHPAGKRIADRISDRQPEAFMICLDNPKLAAFSREGSNELPFELLLREAGPKGSWKKVPAGSAAGSLGIAAAGGGSSGSGSSWEGLRARFLNAHARGLHHELADFDEHLDDISRDYLNAGLLGSSSQLLLK</sequence>
<evidence type="ECO:0000313" key="1">
    <source>
        <dbReference type="EMBL" id="SZX63280.1"/>
    </source>
</evidence>
<dbReference type="Proteomes" id="UP000256970">
    <property type="component" value="Unassembled WGS sequence"/>
</dbReference>
<accession>A0A383VEB8</accession>
<evidence type="ECO:0000313" key="2">
    <source>
        <dbReference type="Proteomes" id="UP000256970"/>
    </source>
</evidence>
<organism evidence="1 2">
    <name type="scientific">Tetradesmus obliquus</name>
    <name type="common">Green alga</name>
    <name type="synonym">Acutodesmus obliquus</name>
    <dbReference type="NCBI Taxonomy" id="3088"/>
    <lineage>
        <taxon>Eukaryota</taxon>
        <taxon>Viridiplantae</taxon>
        <taxon>Chlorophyta</taxon>
        <taxon>core chlorophytes</taxon>
        <taxon>Chlorophyceae</taxon>
        <taxon>CS clade</taxon>
        <taxon>Sphaeropleales</taxon>
        <taxon>Scenedesmaceae</taxon>
        <taxon>Tetradesmus</taxon>
    </lineage>
</organism>